<accession>A0ABT9BHA8</accession>
<gene>
    <name evidence="1" type="ORF">Q5H93_20710</name>
</gene>
<evidence type="ECO:0008006" key="3">
    <source>
        <dbReference type="Google" id="ProtNLM"/>
    </source>
</evidence>
<protein>
    <recommendedName>
        <fullName evidence="3">DUF3558 domain-containing protein</fullName>
    </recommendedName>
</protein>
<dbReference type="Proteomes" id="UP001176429">
    <property type="component" value="Unassembled WGS sequence"/>
</dbReference>
<comment type="caution">
    <text evidence="1">The sequence shown here is derived from an EMBL/GenBank/DDBJ whole genome shotgun (WGS) entry which is preliminary data.</text>
</comment>
<dbReference type="RefSeq" id="WP_305008607.1">
    <property type="nucleotide sequence ID" value="NZ_JAUQSY010000017.1"/>
</dbReference>
<name>A0ABT9BHA8_9BACT</name>
<evidence type="ECO:0000313" key="1">
    <source>
        <dbReference type="EMBL" id="MDO7877180.1"/>
    </source>
</evidence>
<dbReference type="EMBL" id="JAUQSY010000017">
    <property type="protein sequence ID" value="MDO7877180.1"/>
    <property type="molecule type" value="Genomic_DNA"/>
</dbReference>
<sequence>MQTPAFFRRPGLFGFGLGATLLLASCGGAPTELSTGGRLRASTVQPDSAAVLNTETCRLLTPREVASLTGRPVRQQSQGAACMFVEDSGGASAEAVVQVSFRPAAAFRVVQAGNDLKRRDVLPVTGLGHEAYYDDDHGDLYVQLPGRTLVIGMPRPIRERPRHRLAPELGRLAVARLAAAAPEEASDLIRPAQ</sequence>
<keyword evidence="2" id="KW-1185">Reference proteome</keyword>
<evidence type="ECO:0000313" key="2">
    <source>
        <dbReference type="Proteomes" id="UP001176429"/>
    </source>
</evidence>
<organism evidence="1 2">
    <name type="scientific">Hymenobacter aranciens</name>
    <dbReference type="NCBI Taxonomy" id="3063996"/>
    <lineage>
        <taxon>Bacteria</taxon>
        <taxon>Pseudomonadati</taxon>
        <taxon>Bacteroidota</taxon>
        <taxon>Cytophagia</taxon>
        <taxon>Cytophagales</taxon>
        <taxon>Hymenobacteraceae</taxon>
        <taxon>Hymenobacter</taxon>
    </lineage>
</organism>
<reference evidence="1" key="1">
    <citation type="submission" date="2023-07" db="EMBL/GenBank/DDBJ databases">
        <authorList>
            <person name="Kim M.K."/>
        </authorList>
    </citation>
    <scope>NUCLEOTIDE SEQUENCE</scope>
    <source>
        <strain evidence="1">ASUV-10-1</strain>
    </source>
</reference>
<proteinExistence type="predicted"/>